<keyword evidence="2" id="KW-1185">Reference proteome</keyword>
<proteinExistence type="predicted"/>
<gene>
    <name evidence="1" type="ORF">Poly41_14320</name>
</gene>
<dbReference type="SUPFAM" id="SSF48371">
    <property type="entry name" value="ARM repeat"/>
    <property type="match status" value="1"/>
</dbReference>
<accession>A0A5C6E0C9</accession>
<reference evidence="1 2" key="1">
    <citation type="submission" date="2019-02" db="EMBL/GenBank/DDBJ databases">
        <title>Deep-cultivation of Planctomycetes and their phenomic and genomic characterization uncovers novel biology.</title>
        <authorList>
            <person name="Wiegand S."/>
            <person name="Jogler M."/>
            <person name="Boedeker C."/>
            <person name="Pinto D."/>
            <person name="Vollmers J."/>
            <person name="Rivas-Marin E."/>
            <person name="Kohn T."/>
            <person name="Peeters S.H."/>
            <person name="Heuer A."/>
            <person name="Rast P."/>
            <person name="Oberbeckmann S."/>
            <person name="Bunk B."/>
            <person name="Jeske O."/>
            <person name="Meyerdierks A."/>
            <person name="Storesund J.E."/>
            <person name="Kallscheuer N."/>
            <person name="Luecker S."/>
            <person name="Lage O.M."/>
            <person name="Pohl T."/>
            <person name="Merkel B.J."/>
            <person name="Hornburger P."/>
            <person name="Mueller R.-W."/>
            <person name="Bruemmer F."/>
            <person name="Labrenz M."/>
            <person name="Spormann A.M."/>
            <person name="Op Den Camp H."/>
            <person name="Overmann J."/>
            <person name="Amann R."/>
            <person name="Jetten M.S.M."/>
            <person name="Mascher T."/>
            <person name="Medema M.H."/>
            <person name="Devos D.P."/>
            <person name="Kaster A.-K."/>
            <person name="Ovreas L."/>
            <person name="Rohde M."/>
            <person name="Galperin M.Y."/>
            <person name="Jogler C."/>
        </authorList>
    </citation>
    <scope>NUCLEOTIDE SEQUENCE [LARGE SCALE GENOMIC DNA]</scope>
    <source>
        <strain evidence="1 2">Poly41</strain>
    </source>
</reference>
<dbReference type="EMBL" id="SJPV01000002">
    <property type="protein sequence ID" value="TWU40599.1"/>
    <property type="molecule type" value="Genomic_DNA"/>
</dbReference>
<protein>
    <recommendedName>
        <fullName evidence="3">HEAT repeat protein</fullName>
    </recommendedName>
</protein>
<organism evidence="1 2">
    <name type="scientific">Novipirellula artificiosorum</name>
    <dbReference type="NCBI Taxonomy" id="2528016"/>
    <lineage>
        <taxon>Bacteria</taxon>
        <taxon>Pseudomonadati</taxon>
        <taxon>Planctomycetota</taxon>
        <taxon>Planctomycetia</taxon>
        <taxon>Pirellulales</taxon>
        <taxon>Pirellulaceae</taxon>
        <taxon>Novipirellula</taxon>
    </lineage>
</organism>
<sequence length="173" mass="18639">MLDVLVEHLEEIGFLWTRRQSMIQSPNHRIGDLSEIDGRIEAHLNGLNVGGANGIELARPLLTEEDSEVVFAASACLLRIGAGKEIIRSLPDIPLPALDGVSDALCFLPIPSLMTELKAAIPTSNLAVASMIAVVLSCAGETEAAESRLDEFQNADDPAVRRRSMQILAWLGD</sequence>
<evidence type="ECO:0000313" key="2">
    <source>
        <dbReference type="Proteomes" id="UP000319143"/>
    </source>
</evidence>
<comment type="caution">
    <text evidence="1">The sequence shown here is derived from an EMBL/GenBank/DDBJ whole genome shotgun (WGS) entry which is preliminary data.</text>
</comment>
<evidence type="ECO:0008006" key="3">
    <source>
        <dbReference type="Google" id="ProtNLM"/>
    </source>
</evidence>
<dbReference type="Proteomes" id="UP000319143">
    <property type="component" value="Unassembled WGS sequence"/>
</dbReference>
<dbReference type="AlphaFoldDB" id="A0A5C6E0C9"/>
<evidence type="ECO:0000313" key="1">
    <source>
        <dbReference type="EMBL" id="TWU40599.1"/>
    </source>
</evidence>
<name>A0A5C6E0C9_9BACT</name>
<dbReference type="InterPro" id="IPR016024">
    <property type="entry name" value="ARM-type_fold"/>
</dbReference>